<dbReference type="SUPFAM" id="SSF53056">
    <property type="entry name" value="beta-carbonic anhydrase, cab"/>
    <property type="match status" value="1"/>
</dbReference>
<comment type="function">
    <text evidence="5">Reversible hydration of carbon dioxide.</text>
</comment>
<comment type="cofactor">
    <cofactor evidence="4">
        <name>Zn(2+)</name>
        <dbReference type="ChEBI" id="CHEBI:29105"/>
    </cofactor>
    <text evidence="4">Binds 1 zinc ion per subunit.</text>
</comment>
<comment type="caution">
    <text evidence="6">The sequence shown here is derived from an EMBL/GenBank/DDBJ whole genome shotgun (WGS) entry which is preliminary data.</text>
</comment>
<feature type="binding site" evidence="4">
    <location>
        <position position="96"/>
    </location>
    <ligand>
        <name>Zn(2+)</name>
        <dbReference type="ChEBI" id="CHEBI:29105"/>
    </ligand>
</feature>
<name>A0A9W8NHG9_9PEZI</name>
<keyword evidence="7" id="KW-1185">Reference proteome</keyword>
<evidence type="ECO:0000256" key="3">
    <source>
        <dbReference type="ARBA" id="ARBA00022833"/>
    </source>
</evidence>
<evidence type="ECO:0000256" key="4">
    <source>
        <dbReference type="PIRSR" id="PIRSR601765-1"/>
    </source>
</evidence>
<dbReference type="Proteomes" id="UP001148614">
    <property type="component" value="Unassembled WGS sequence"/>
</dbReference>
<evidence type="ECO:0000256" key="5">
    <source>
        <dbReference type="RuleBase" id="RU003956"/>
    </source>
</evidence>
<keyword evidence="5" id="KW-0456">Lyase</keyword>
<accession>A0A9W8NHG9</accession>
<gene>
    <name evidence="6" type="ORF">NPX13_g3349</name>
</gene>
<evidence type="ECO:0000313" key="6">
    <source>
        <dbReference type="EMBL" id="KAJ3577218.1"/>
    </source>
</evidence>
<dbReference type="InterPro" id="IPR001765">
    <property type="entry name" value="Carbonic_anhydrase"/>
</dbReference>
<proteinExistence type="inferred from homology"/>
<feature type="binding site" evidence="4">
    <location>
        <position position="93"/>
    </location>
    <ligand>
        <name>Zn(2+)</name>
        <dbReference type="ChEBI" id="CHEBI:29105"/>
    </ligand>
</feature>
<dbReference type="SMART" id="SM00947">
    <property type="entry name" value="Pro_CA"/>
    <property type="match status" value="1"/>
</dbReference>
<organism evidence="6 7">
    <name type="scientific">Xylaria arbuscula</name>
    <dbReference type="NCBI Taxonomy" id="114810"/>
    <lineage>
        <taxon>Eukaryota</taxon>
        <taxon>Fungi</taxon>
        <taxon>Dikarya</taxon>
        <taxon>Ascomycota</taxon>
        <taxon>Pezizomycotina</taxon>
        <taxon>Sordariomycetes</taxon>
        <taxon>Xylariomycetidae</taxon>
        <taxon>Xylariales</taxon>
        <taxon>Xylariaceae</taxon>
        <taxon>Xylaria</taxon>
    </lineage>
</organism>
<dbReference type="Gene3D" id="3.40.1050.10">
    <property type="entry name" value="Carbonic anhydrase"/>
    <property type="match status" value="1"/>
</dbReference>
<dbReference type="Pfam" id="PF00484">
    <property type="entry name" value="Pro_CA"/>
    <property type="match status" value="1"/>
</dbReference>
<evidence type="ECO:0000256" key="2">
    <source>
        <dbReference type="ARBA" id="ARBA00022723"/>
    </source>
</evidence>
<dbReference type="GO" id="GO:0004089">
    <property type="term" value="F:carbonate dehydratase activity"/>
    <property type="evidence" value="ECO:0007669"/>
    <property type="project" value="UniProtKB-UniRule"/>
</dbReference>
<dbReference type="InterPro" id="IPR036874">
    <property type="entry name" value="Carbonic_anhydrase_sf"/>
</dbReference>
<comment type="similarity">
    <text evidence="1 5">Belongs to the beta-class carbonic anhydrase family.</text>
</comment>
<dbReference type="AlphaFoldDB" id="A0A9W8NHG9"/>
<evidence type="ECO:0000256" key="1">
    <source>
        <dbReference type="ARBA" id="ARBA00006217"/>
    </source>
</evidence>
<feature type="binding site" evidence="4">
    <location>
        <position position="40"/>
    </location>
    <ligand>
        <name>Zn(2+)</name>
        <dbReference type="ChEBI" id="CHEBI:29105"/>
    </ligand>
</feature>
<evidence type="ECO:0000313" key="7">
    <source>
        <dbReference type="Proteomes" id="UP001148614"/>
    </source>
</evidence>
<dbReference type="GO" id="GO:0008270">
    <property type="term" value="F:zinc ion binding"/>
    <property type="evidence" value="ECO:0007669"/>
    <property type="project" value="UniProtKB-UniRule"/>
</dbReference>
<dbReference type="PANTHER" id="PTHR43175:SF3">
    <property type="entry name" value="CARBON DISULFIDE HYDROLASE"/>
    <property type="match status" value="1"/>
</dbReference>
<keyword evidence="2 4" id="KW-0479">Metal-binding</keyword>
<keyword evidence="3 4" id="KW-0862">Zinc</keyword>
<dbReference type="PANTHER" id="PTHR43175">
    <property type="entry name" value="CARBONIC ANHYDRASE"/>
    <property type="match status" value="1"/>
</dbReference>
<sequence length="173" mass="19298">MASLFASEVIRRAEILSKDHVPQPNLEELPMTPLKMIFCCFDPRVLPEKFLGLKSDDRVLLVRTASGTPARNILDIVAIDRLVGLNEIIVVKHTDCGALHMTDEAIREHIVKHNPALAGKVNDIEAQTTTNITERTRLDVEIIKSSPLVRKELRATVSGLLYDIKTGKVDRIV</sequence>
<comment type="catalytic activity">
    <reaction evidence="5">
        <text>hydrogencarbonate + H(+) = CO2 + H2O</text>
        <dbReference type="Rhea" id="RHEA:10748"/>
        <dbReference type="ChEBI" id="CHEBI:15377"/>
        <dbReference type="ChEBI" id="CHEBI:15378"/>
        <dbReference type="ChEBI" id="CHEBI:16526"/>
        <dbReference type="ChEBI" id="CHEBI:17544"/>
        <dbReference type="EC" id="4.2.1.1"/>
    </reaction>
</comment>
<dbReference type="VEuPathDB" id="FungiDB:F4678DRAFT_462099"/>
<dbReference type="EMBL" id="JANPWZ010000410">
    <property type="protein sequence ID" value="KAJ3577218.1"/>
    <property type="molecule type" value="Genomic_DNA"/>
</dbReference>
<feature type="binding site" evidence="4">
    <location>
        <position position="42"/>
    </location>
    <ligand>
        <name>Zn(2+)</name>
        <dbReference type="ChEBI" id="CHEBI:29105"/>
    </ligand>
</feature>
<dbReference type="EC" id="4.2.1.1" evidence="5"/>
<protein>
    <recommendedName>
        <fullName evidence="5">Carbonic anhydrase</fullName>
        <ecNumber evidence="5">4.2.1.1</ecNumber>
    </recommendedName>
    <alternativeName>
        <fullName evidence="5">Carbonate dehydratase</fullName>
    </alternativeName>
</protein>
<reference evidence="6" key="1">
    <citation type="submission" date="2022-07" db="EMBL/GenBank/DDBJ databases">
        <title>Genome Sequence of Xylaria arbuscula.</title>
        <authorList>
            <person name="Buettner E."/>
        </authorList>
    </citation>
    <scope>NUCLEOTIDE SEQUENCE</scope>
    <source>
        <strain evidence="6">VT107</strain>
    </source>
</reference>